<keyword evidence="3" id="KW-1133">Transmembrane helix</keyword>
<feature type="region of interest" description="Disordered" evidence="2">
    <location>
        <begin position="136"/>
        <end position="157"/>
    </location>
</feature>
<dbReference type="EMBL" id="CP063687">
    <property type="protein sequence ID" value="QOY28091.1"/>
    <property type="molecule type" value="Genomic_DNA"/>
</dbReference>
<dbReference type="EMBL" id="CP063687">
    <property type="protein sequence ID" value="QOY28034.1"/>
    <property type="molecule type" value="Genomic_DNA"/>
</dbReference>
<reference evidence="6" key="2">
    <citation type="submission" date="2020-10" db="EMBL/GenBank/DDBJ databases">
        <title>Complete genome sequence of Bacillus velezensis NST6.</title>
        <authorList>
            <person name="Choi J."/>
        </authorList>
    </citation>
    <scope>NUCLEOTIDE SEQUENCE [LARGE SCALE GENOMIC DNA]</scope>
    <source>
        <strain evidence="6">NST6</strain>
    </source>
</reference>
<evidence type="ECO:0000313" key="5">
    <source>
        <dbReference type="EMBL" id="QOY28091.1"/>
    </source>
</evidence>
<reference evidence="4" key="1">
    <citation type="journal article" date="2020" name="Genomics">
        <title>Complete genome sequence of Bacillus velezensis NST6 and comparison with the species belonging to operational group B. amyloliquefaciens.</title>
        <authorList>
            <person name="Choi J."/>
            <person name="Nam J."/>
            <person name="Seo M.H."/>
        </authorList>
    </citation>
    <scope>NUCLEOTIDE SEQUENCE</scope>
    <source>
        <strain evidence="4">NST6</strain>
    </source>
</reference>
<dbReference type="AlphaFoldDB" id="A0A7W4QFW0"/>
<evidence type="ECO:0000256" key="2">
    <source>
        <dbReference type="SAM" id="MobiDB-lite"/>
    </source>
</evidence>
<feature type="transmembrane region" description="Helical" evidence="3">
    <location>
        <begin position="7"/>
        <end position="25"/>
    </location>
</feature>
<evidence type="ECO:0000256" key="3">
    <source>
        <dbReference type="SAM" id="Phobius"/>
    </source>
</evidence>
<name>A0A7W4QFW0_BACVE</name>
<dbReference type="Gene3D" id="3.30.1450.10">
    <property type="match status" value="1"/>
</dbReference>
<proteinExistence type="predicted"/>
<sequence>MSLFFSLFAALMIVGIFIGLFLLILNSTRRFGIRLTVACLTILLLMSLSNRFIFKFEDEHEEAVTPQTFHKIKEGMTYEEVKKIVGGKAMSESNLYAGSKEYVYEGKDGLESGATVTLQFDDDELNFISETGLISKREEDEQNKEENTTTFTKSDSKKDEINSLIDNNLKNVTVEEVEVNQDLGTDENGQYIALVHLSFDFKNSLARTKKMMELYSEDLAARIAIEDKSFREITVFWKAPYIDENETLAKVSYKRSGEKMRISEKSFSQSLSYNQVK</sequence>
<evidence type="ECO:0000256" key="1">
    <source>
        <dbReference type="ARBA" id="ARBA00022729"/>
    </source>
</evidence>
<keyword evidence="3" id="KW-0812">Transmembrane</keyword>
<evidence type="ECO:0000313" key="4">
    <source>
        <dbReference type="EMBL" id="QOY28034.1"/>
    </source>
</evidence>
<gene>
    <name evidence="4" type="primary">bamE_1</name>
    <name evidence="5" type="synonym">bamE_2</name>
    <name evidence="4" type="ORF">BACVE_003074</name>
    <name evidence="5" type="ORF">BACVE_003131</name>
</gene>
<dbReference type="RefSeq" id="WP_071181882.1">
    <property type="nucleotide sequence ID" value="NZ_CP017775.1"/>
</dbReference>
<keyword evidence="1" id="KW-0732">Signal</keyword>
<accession>A0A7W4QFW0</accession>
<feature type="compositionally biased region" description="Basic and acidic residues" evidence="2">
    <location>
        <begin position="136"/>
        <end position="147"/>
    </location>
</feature>
<feature type="transmembrane region" description="Helical" evidence="3">
    <location>
        <begin position="31"/>
        <end position="48"/>
    </location>
</feature>
<organism evidence="4 6">
    <name type="scientific">Bacillus velezensis</name>
    <dbReference type="NCBI Taxonomy" id="492670"/>
    <lineage>
        <taxon>Bacteria</taxon>
        <taxon>Bacillati</taxon>
        <taxon>Bacillota</taxon>
        <taxon>Bacilli</taxon>
        <taxon>Bacillales</taxon>
        <taxon>Bacillaceae</taxon>
        <taxon>Bacillus</taxon>
        <taxon>Bacillus amyloliquefaciens group</taxon>
    </lineage>
</organism>
<evidence type="ECO:0000313" key="6">
    <source>
        <dbReference type="Proteomes" id="UP000587477"/>
    </source>
</evidence>
<keyword evidence="3" id="KW-0472">Membrane</keyword>
<dbReference type="InterPro" id="IPR037873">
    <property type="entry name" value="BamE-like"/>
</dbReference>
<dbReference type="Proteomes" id="UP000587477">
    <property type="component" value="Chromosome"/>
</dbReference>
<protein>
    <submittedName>
        <fullName evidence="4">Outer membrane protein assembly factor BamE</fullName>
    </submittedName>
</protein>